<dbReference type="SUPFAM" id="SSF52540">
    <property type="entry name" value="P-loop containing nucleoside triphosphate hydrolases"/>
    <property type="match status" value="1"/>
</dbReference>
<dbReference type="Proteomes" id="UP000625780">
    <property type="component" value="Unassembled WGS sequence"/>
</dbReference>
<reference evidence="3" key="1">
    <citation type="journal article" date="2019" name="Int. J. Syst. Evol. Microbiol.">
        <title>The Global Catalogue of Microorganisms (GCM) 10K type strain sequencing project: providing services to taxonomists for standard genome sequencing and annotation.</title>
        <authorList>
            <consortium name="The Broad Institute Genomics Platform"/>
            <consortium name="The Broad Institute Genome Sequencing Center for Infectious Disease"/>
            <person name="Wu L."/>
            <person name="Ma J."/>
        </authorList>
    </citation>
    <scope>NUCLEOTIDE SEQUENCE [LARGE SCALE GENOMIC DNA]</scope>
    <source>
        <strain evidence="3">CGMCC 1.12606</strain>
    </source>
</reference>
<dbReference type="SUPFAM" id="SSF52200">
    <property type="entry name" value="Toll/Interleukin receptor TIR domain"/>
    <property type="match status" value="1"/>
</dbReference>
<dbReference type="InterPro" id="IPR035897">
    <property type="entry name" value="Toll_tir_struct_dom_sf"/>
</dbReference>
<dbReference type="InterPro" id="IPR027417">
    <property type="entry name" value="P-loop_NTPase"/>
</dbReference>
<dbReference type="SMART" id="SM00382">
    <property type="entry name" value="AAA"/>
    <property type="match status" value="1"/>
</dbReference>
<sequence>MKIYLEDVFKTSGTPTYTFVRPVEYTKLIVSLRTKGRGMVVEGPSGIGKTTSINKAIEEVGLNTTVTSLSARKKEDVEMIQLLPEFSDMGIVVVDDFHVLPNEIKKDLSDFMKTLADEDSVTSKLILIGINKAGDSLVSFSPDLNNRIDTIRFEANPEEKIEEMLTLGENALNITLNIKSELISESKGSFHIAQMLAKETCICSEVIDNESGKEATDTSLETVKAKVIQELARLFYPKARAFAIGSKLRKEGRAPYLHLLNWLANSPEWSIQIDELLNQHPAMKLSINQVVEKGFLSKLLRDNPMLQDVIHYDDQSNVLTVEDPKFLFYIRNILWNKFAEQIGFIGIEFIKLYDFALSFAGENRDLAESIANKLLEREISVFYDKNEQHRILATNVEDYLAPIYNSEADYVIVLLSSDYPKKIWTKFESDQFKQRFGDNTIIPIWYSDTDVSLFDESRQYGGLAFNVNNDLDSESSKIVEIISKKLEEKRKEKSSTAKNE</sequence>
<evidence type="ECO:0000313" key="2">
    <source>
        <dbReference type="EMBL" id="GGD50492.1"/>
    </source>
</evidence>
<proteinExistence type="predicted"/>
<organism evidence="2 3">
    <name type="scientific">Muriicola marianensis</name>
    <dbReference type="NCBI Taxonomy" id="1324801"/>
    <lineage>
        <taxon>Bacteria</taxon>
        <taxon>Pseudomonadati</taxon>
        <taxon>Bacteroidota</taxon>
        <taxon>Flavobacteriia</taxon>
        <taxon>Flavobacteriales</taxon>
        <taxon>Flavobacteriaceae</taxon>
        <taxon>Muriicola</taxon>
    </lineage>
</organism>
<gene>
    <name evidence="2" type="ORF">GCM10011361_16450</name>
</gene>
<dbReference type="Gene3D" id="3.40.50.300">
    <property type="entry name" value="P-loop containing nucleotide triphosphate hydrolases"/>
    <property type="match status" value="1"/>
</dbReference>
<dbReference type="RefSeq" id="WP_188370196.1">
    <property type="nucleotide sequence ID" value="NZ_BMFH01000001.1"/>
</dbReference>
<dbReference type="EMBL" id="BMFH01000001">
    <property type="protein sequence ID" value="GGD50492.1"/>
    <property type="molecule type" value="Genomic_DNA"/>
</dbReference>
<protein>
    <recommendedName>
        <fullName evidence="1">AAA+ ATPase domain-containing protein</fullName>
    </recommendedName>
</protein>
<dbReference type="InterPro" id="IPR000157">
    <property type="entry name" value="TIR_dom"/>
</dbReference>
<comment type="caution">
    <text evidence="2">The sequence shown here is derived from an EMBL/GenBank/DDBJ whole genome shotgun (WGS) entry which is preliminary data.</text>
</comment>
<accession>A0ABQ1R0J8</accession>
<dbReference type="Pfam" id="PF13676">
    <property type="entry name" value="TIR_2"/>
    <property type="match status" value="1"/>
</dbReference>
<evidence type="ECO:0000313" key="3">
    <source>
        <dbReference type="Proteomes" id="UP000625780"/>
    </source>
</evidence>
<name>A0ABQ1R0J8_9FLAO</name>
<dbReference type="InterPro" id="IPR003593">
    <property type="entry name" value="AAA+_ATPase"/>
</dbReference>
<evidence type="ECO:0000259" key="1">
    <source>
        <dbReference type="SMART" id="SM00382"/>
    </source>
</evidence>
<dbReference type="Gene3D" id="3.40.50.10140">
    <property type="entry name" value="Toll/interleukin-1 receptor homology (TIR) domain"/>
    <property type="match status" value="1"/>
</dbReference>
<keyword evidence="3" id="KW-1185">Reference proteome</keyword>
<feature type="domain" description="AAA+ ATPase" evidence="1">
    <location>
        <begin position="35"/>
        <end position="158"/>
    </location>
</feature>